<dbReference type="Proteomes" id="UP000062768">
    <property type="component" value="Chromosome I"/>
</dbReference>
<accession>A0A090I2N1</accession>
<name>A0A090I2N1_METFO</name>
<dbReference type="GeneID" id="60431093"/>
<evidence type="ECO:0000313" key="2">
    <source>
        <dbReference type="EMBL" id="AIS31118.1"/>
    </source>
</evidence>
<reference evidence="4" key="3">
    <citation type="submission" date="2014-09" db="EMBL/GenBank/DDBJ databases">
        <authorList>
            <person name="Bishop-Lilly K.A."/>
            <person name="Broomall S.M."/>
            <person name="Chain P.S."/>
            <person name="Chertkov O."/>
            <person name="Coyne S.R."/>
            <person name="Daligault H.E."/>
            <person name="Davenport K.W."/>
            <person name="Erkkila T."/>
            <person name="Frey K.G."/>
            <person name="Gibbons H.S."/>
            <person name="Gu W."/>
            <person name="Jaissle J."/>
            <person name="Johnson S.L."/>
            <person name="Koroleva G.I."/>
            <person name="Ladner J.T."/>
            <person name="Lo C.-C."/>
            <person name="Minogue T.D."/>
            <person name="Munk C."/>
            <person name="Palacios G.F."/>
            <person name="Redden C.L."/>
            <person name="Rosenzweig C.N."/>
            <person name="Scholz M.B."/>
            <person name="Teshima H."/>
            <person name="Xu Y."/>
        </authorList>
    </citation>
    <scope>NUCLEOTIDE SEQUENCE</scope>
    <source>
        <strain evidence="4">Mb9</strain>
    </source>
</reference>
<keyword evidence="1" id="KW-0472">Membrane</keyword>
<dbReference type="EMBL" id="LN734822">
    <property type="protein sequence ID" value="CEL25720.1"/>
    <property type="molecule type" value="Genomic_DNA"/>
</dbReference>
<organism evidence="3">
    <name type="scientific">Methanobacterium formicicum</name>
    <dbReference type="NCBI Taxonomy" id="2162"/>
    <lineage>
        <taxon>Archaea</taxon>
        <taxon>Methanobacteriati</taxon>
        <taxon>Methanobacteriota</taxon>
        <taxon>Methanomada group</taxon>
        <taxon>Methanobacteria</taxon>
        <taxon>Methanobacteriales</taxon>
        <taxon>Methanobacteriaceae</taxon>
        <taxon>Methanobacterium</taxon>
    </lineage>
</organism>
<dbReference type="PATRIC" id="fig|2162.10.peg.2173"/>
<dbReference type="RefSeq" id="WP_171824075.1">
    <property type="nucleotide sequence ID" value="NZ_CP006933.1"/>
</dbReference>
<evidence type="ECO:0000313" key="4">
    <source>
        <dbReference type="EMBL" id="CEL25720.1"/>
    </source>
</evidence>
<keyword evidence="6" id="KW-1185">Reference proteome</keyword>
<gene>
    <name evidence="2" type="ORF">BRM9_0291</name>
    <name evidence="3" type="ORF">DSM1535_1018</name>
    <name evidence="5" type="ORF">ISP06_08355</name>
    <name evidence="4" type="ORF">MB9_2101</name>
</gene>
<dbReference type="EMBL" id="CP006933">
    <property type="protein sequence ID" value="AIS31118.1"/>
    <property type="molecule type" value="Genomic_DNA"/>
</dbReference>
<reference evidence="5" key="4">
    <citation type="submission" date="2020-10" db="EMBL/GenBank/DDBJ databases">
        <title>Dehalococcoides mccartyi of a TCE/Cr reducing biochatode.</title>
        <authorList>
            <person name="Matturro B."/>
        </authorList>
    </citation>
    <scope>NUCLEOTIDE SEQUENCE</scope>
    <source>
        <strain evidence="5">Bin2</strain>
    </source>
</reference>
<dbReference type="KEGG" id="mfc:BRM9_0291"/>
<dbReference type="KEGG" id="mfi:DSM1535_1018"/>
<proteinExistence type="predicted"/>
<dbReference type="EMBL" id="LN515531">
    <property type="protein sequence ID" value="CEA13363.1"/>
    <property type="molecule type" value="Genomic_DNA"/>
</dbReference>
<reference evidence="3" key="2">
    <citation type="submission" date="2014-08" db="EMBL/GenBank/DDBJ databases">
        <authorList>
            <person name="Wibberg D."/>
        </authorList>
    </citation>
    <scope>NUCLEOTIDE SEQUENCE</scope>
</reference>
<sequence length="58" mass="6481">MDNNQKNFVLYILGVVGLLILLGGIFGLYDWKYGVVIAVVIWIIGGAYRTYFGVPSNR</sequence>
<evidence type="ECO:0000313" key="5">
    <source>
        <dbReference type="EMBL" id="MBF4475463.1"/>
    </source>
</evidence>
<evidence type="ECO:0000313" key="3">
    <source>
        <dbReference type="EMBL" id="CEA13363.1"/>
    </source>
</evidence>
<dbReference type="AlphaFoldDB" id="A0A090I2N1"/>
<dbReference type="Proteomes" id="UP000029661">
    <property type="component" value="Chromosome"/>
</dbReference>
<dbReference type="EMBL" id="JADIIL010000033">
    <property type="protein sequence ID" value="MBF4475463.1"/>
    <property type="molecule type" value="Genomic_DNA"/>
</dbReference>
<dbReference type="Proteomes" id="UP000606900">
    <property type="component" value="Unassembled WGS sequence"/>
</dbReference>
<protein>
    <submittedName>
        <fullName evidence="3">Putative membrane protein</fullName>
    </submittedName>
</protein>
<feature type="transmembrane region" description="Helical" evidence="1">
    <location>
        <begin position="35"/>
        <end position="54"/>
    </location>
</feature>
<reference evidence="2" key="1">
    <citation type="submission" date="2013-12" db="EMBL/GenBank/DDBJ databases">
        <title>The complete genome sequence of Methanobacterium sp. BRM9.</title>
        <authorList>
            <consortium name="Pastoral Greenhouse Gas Research Consortium"/>
            <person name="Kelly W.J."/>
            <person name="Leahy S.C."/>
            <person name="Perry R."/>
            <person name="Li D."/>
            <person name="Altermann E."/>
            <person name="Lambie S.C."/>
            <person name="Attwood G.T."/>
        </authorList>
    </citation>
    <scope>NUCLEOTIDE SEQUENCE [LARGE SCALE GENOMIC DNA]</scope>
    <source>
        <strain evidence="2">BRM9</strain>
    </source>
</reference>
<evidence type="ECO:0000256" key="1">
    <source>
        <dbReference type="SAM" id="Phobius"/>
    </source>
</evidence>
<keyword evidence="1" id="KW-0812">Transmembrane</keyword>
<evidence type="ECO:0000313" key="6">
    <source>
        <dbReference type="Proteomes" id="UP000062768"/>
    </source>
</evidence>
<feature type="transmembrane region" description="Helical" evidence="1">
    <location>
        <begin position="7"/>
        <end position="29"/>
    </location>
</feature>
<keyword evidence="1" id="KW-1133">Transmembrane helix</keyword>